<dbReference type="EMBL" id="LQZG01000003">
    <property type="protein sequence ID" value="OAB86947.1"/>
    <property type="molecule type" value="Genomic_DNA"/>
</dbReference>
<gene>
    <name evidence="4" type="ORF">AWH69_11145</name>
</gene>
<evidence type="ECO:0000256" key="2">
    <source>
        <dbReference type="SAM" id="Phobius"/>
    </source>
</evidence>
<comment type="caution">
    <text evidence="4">The sequence shown here is derived from an EMBL/GenBank/DDBJ whole genome shotgun (WGS) entry which is preliminary data.</text>
</comment>
<dbReference type="Pfam" id="PF14257">
    <property type="entry name" value="DUF4349"/>
    <property type="match status" value="1"/>
</dbReference>
<feature type="compositionally biased region" description="Gly residues" evidence="1">
    <location>
        <begin position="1"/>
        <end position="10"/>
    </location>
</feature>
<feature type="compositionally biased region" description="Polar residues" evidence="1">
    <location>
        <begin position="211"/>
        <end position="221"/>
    </location>
</feature>
<evidence type="ECO:0000313" key="5">
    <source>
        <dbReference type="Proteomes" id="UP000076976"/>
    </source>
</evidence>
<reference evidence="4 5" key="1">
    <citation type="submission" date="2016-01" db="EMBL/GenBank/DDBJ databases">
        <title>Janibacter melonis strain CD11_4 genome sequencing and assembly.</title>
        <authorList>
            <person name="Nair G.R."/>
            <person name="Kaur G."/>
            <person name="Chander A.M."/>
            <person name="Mayilraj S."/>
        </authorList>
    </citation>
    <scope>NUCLEOTIDE SEQUENCE [LARGE SCALE GENOMIC DNA]</scope>
    <source>
        <strain evidence="4 5">CD11-4</strain>
    </source>
</reference>
<evidence type="ECO:0000259" key="3">
    <source>
        <dbReference type="Pfam" id="PF14257"/>
    </source>
</evidence>
<sequence length="299" mass="31011">MTLTGCGVGGSSSDSGVPRSEGTTAQGEGGAAEDSSVADDQDASRPATGAKGATGARSQQRTVVSQQRLARSATLDLTVADVDQAAAKVRSAAARVDGAVTSEEVSSDEGHAWGEVVVTVPSSRLDTTLDALSELGTVERRTTSTSDESSTYTDTASRIKTMRASIARVQRLVASTDDIDQLVTLESDLSTRQADLESLLAQLKDLERRTSTSPVTVSLSQEGAPEREDEDATGFVAGLSAGWDAFGSSAAVLLTVLGALTPFVALGLLVTAPLVWWWRRRRVSAPLVPAAGGPARRHG</sequence>
<feature type="compositionally biased region" description="Low complexity" evidence="1">
    <location>
        <begin position="11"/>
        <end position="26"/>
    </location>
</feature>
<protein>
    <recommendedName>
        <fullName evidence="3">DUF4349 domain-containing protein</fullName>
    </recommendedName>
</protein>
<dbReference type="Proteomes" id="UP000076976">
    <property type="component" value="Unassembled WGS sequence"/>
</dbReference>
<feature type="region of interest" description="Disordered" evidence="1">
    <location>
        <begin position="1"/>
        <end position="66"/>
    </location>
</feature>
<name>A0A176QBB3_9MICO</name>
<keyword evidence="2" id="KW-1133">Transmembrane helix</keyword>
<dbReference type="STRING" id="262209.AWH69_11145"/>
<keyword evidence="2" id="KW-0472">Membrane</keyword>
<feature type="domain" description="DUF4349" evidence="3">
    <location>
        <begin position="68"/>
        <end position="276"/>
    </location>
</feature>
<dbReference type="AlphaFoldDB" id="A0A176QBB3"/>
<keyword evidence="2" id="KW-0812">Transmembrane</keyword>
<dbReference type="InterPro" id="IPR025645">
    <property type="entry name" value="DUF4349"/>
</dbReference>
<evidence type="ECO:0000313" key="4">
    <source>
        <dbReference type="EMBL" id="OAB86947.1"/>
    </source>
</evidence>
<proteinExistence type="predicted"/>
<evidence type="ECO:0000256" key="1">
    <source>
        <dbReference type="SAM" id="MobiDB-lite"/>
    </source>
</evidence>
<feature type="region of interest" description="Disordered" evidence="1">
    <location>
        <begin position="211"/>
        <end position="230"/>
    </location>
</feature>
<organism evidence="4 5">
    <name type="scientific">Janibacter melonis</name>
    <dbReference type="NCBI Taxonomy" id="262209"/>
    <lineage>
        <taxon>Bacteria</taxon>
        <taxon>Bacillati</taxon>
        <taxon>Actinomycetota</taxon>
        <taxon>Actinomycetes</taxon>
        <taxon>Micrococcales</taxon>
        <taxon>Intrasporangiaceae</taxon>
        <taxon>Janibacter</taxon>
    </lineage>
</organism>
<accession>A0A176QBB3</accession>
<keyword evidence="5" id="KW-1185">Reference proteome</keyword>
<feature type="transmembrane region" description="Helical" evidence="2">
    <location>
        <begin position="250"/>
        <end position="278"/>
    </location>
</feature>
<feature type="compositionally biased region" description="Low complexity" evidence="1">
    <location>
        <begin position="57"/>
        <end position="66"/>
    </location>
</feature>